<dbReference type="Pfam" id="PF10040">
    <property type="entry name" value="CRISPR_Cas6"/>
    <property type="match status" value="1"/>
</dbReference>
<dbReference type="EMBL" id="LGKP01000004">
    <property type="protein sequence ID" value="KPL91720.1"/>
    <property type="molecule type" value="Genomic_DNA"/>
</dbReference>
<protein>
    <submittedName>
        <fullName evidence="3">CRISPR-associated protein Cas6</fullName>
    </submittedName>
</protein>
<dbReference type="InterPro" id="IPR045747">
    <property type="entry name" value="CRISPR-assoc_prot_Cas6_N_sf"/>
</dbReference>
<dbReference type="OrthoDB" id="425607at2"/>
<keyword evidence="4" id="KW-1185">Reference proteome</keyword>
<accession>A0A0P6Y231</accession>
<organism evidence="3 4">
    <name type="scientific">Herpetosiphon geysericola</name>
    <dbReference type="NCBI Taxonomy" id="70996"/>
    <lineage>
        <taxon>Bacteria</taxon>
        <taxon>Bacillati</taxon>
        <taxon>Chloroflexota</taxon>
        <taxon>Chloroflexia</taxon>
        <taxon>Herpetosiphonales</taxon>
        <taxon>Herpetosiphonaceae</taxon>
        <taxon>Herpetosiphon</taxon>
    </lineage>
</organism>
<dbReference type="InterPro" id="IPR045648">
    <property type="entry name" value="CRISPR-assoc_Cas6-like_N"/>
</dbReference>
<feature type="domain" description="CRISPR-associated protein Cas6 C-terminal" evidence="1">
    <location>
        <begin position="148"/>
        <end position="263"/>
    </location>
</feature>
<dbReference type="RefSeq" id="WP_054532682.1">
    <property type="nucleotide sequence ID" value="NZ_LGKP01000004.1"/>
</dbReference>
<proteinExistence type="predicted"/>
<dbReference type="Gene3D" id="3.30.70.1900">
    <property type="match status" value="1"/>
</dbReference>
<dbReference type="Pfam" id="PF19308">
    <property type="entry name" value="CRISPR_Cas6_N"/>
    <property type="match status" value="1"/>
</dbReference>
<dbReference type="STRING" id="70996.SE18_01695"/>
<dbReference type="Proteomes" id="UP000050277">
    <property type="component" value="Unassembled WGS sequence"/>
</dbReference>
<feature type="domain" description="CRISPR-associated protein Cas6-like N-terminal" evidence="2">
    <location>
        <begin position="1"/>
        <end position="132"/>
    </location>
</feature>
<evidence type="ECO:0000259" key="2">
    <source>
        <dbReference type="Pfam" id="PF19308"/>
    </source>
</evidence>
<dbReference type="PATRIC" id="fig|70996.4.peg.749"/>
<evidence type="ECO:0000313" key="4">
    <source>
        <dbReference type="Proteomes" id="UP000050277"/>
    </source>
</evidence>
<sequence>MPMALMMQIRPVANAKVQPNLARATHAAILKLIQAANPDLAQQIHDEIGVKPLTVSNVLGLKPQANHAMVTTSADYGLRVTLLTPVLEDLAQTWQADQLELLDLDGSAWRVEAILRQDHEHPWVGQHSYSELLAPSMAQDSIARRWTLQFHSPVTFRQRGLNQPMPTPDLVFGSLLDKWNAVAPLTFPEEVKRFASECMATSYFELRSQREPTKNQALQIGAVGTCTYTATSRDRYWCSCIDTLARFAFWSGVGAGTTRGLGRARLVER</sequence>
<evidence type="ECO:0000313" key="3">
    <source>
        <dbReference type="EMBL" id="KPL91720.1"/>
    </source>
</evidence>
<gene>
    <name evidence="3" type="ORF">SE18_01695</name>
</gene>
<evidence type="ECO:0000259" key="1">
    <source>
        <dbReference type="Pfam" id="PF10040"/>
    </source>
</evidence>
<dbReference type="InterPro" id="IPR019267">
    <property type="entry name" value="CRISPR-assoc_Cas6_C"/>
</dbReference>
<reference evidence="3 4" key="1">
    <citation type="submission" date="2015-07" db="EMBL/GenBank/DDBJ databases">
        <title>Whole genome sequence of Herpetosiphon geysericola DSM 7119.</title>
        <authorList>
            <person name="Hemp J."/>
            <person name="Ward L.M."/>
            <person name="Pace L.A."/>
            <person name="Fischer W.W."/>
        </authorList>
    </citation>
    <scope>NUCLEOTIDE SEQUENCE [LARGE SCALE GENOMIC DNA]</scope>
    <source>
        <strain evidence="3 4">DSM 7119</strain>
    </source>
</reference>
<dbReference type="AlphaFoldDB" id="A0A0P6Y231"/>
<name>A0A0P6Y231_9CHLR</name>
<comment type="caution">
    <text evidence="3">The sequence shown here is derived from an EMBL/GenBank/DDBJ whole genome shotgun (WGS) entry which is preliminary data.</text>
</comment>
<dbReference type="CDD" id="cd21141">
    <property type="entry name" value="Cas6_III-like"/>
    <property type="match status" value="1"/>
</dbReference>
<dbReference type="Gene3D" id="3.30.70.1890">
    <property type="match status" value="1"/>
</dbReference>